<reference evidence="1" key="1">
    <citation type="submission" date="2023-04" db="EMBL/GenBank/DDBJ databases">
        <title>A chromosome-level genome assembly of the parasitoid wasp Eretmocerus hayati.</title>
        <authorList>
            <person name="Zhong Y."/>
            <person name="Liu S."/>
            <person name="Liu Y."/>
        </authorList>
    </citation>
    <scope>NUCLEOTIDE SEQUENCE</scope>
    <source>
        <strain evidence="1">ZJU_SS_LIU_2023</strain>
    </source>
</reference>
<comment type="caution">
    <text evidence="1">The sequence shown here is derived from an EMBL/GenBank/DDBJ whole genome shotgun (WGS) entry which is preliminary data.</text>
</comment>
<keyword evidence="2" id="KW-1185">Reference proteome</keyword>
<evidence type="ECO:0000313" key="1">
    <source>
        <dbReference type="EMBL" id="KAJ8687173.1"/>
    </source>
</evidence>
<protein>
    <submittedName>
        <fullName evidence="1">Uncharacterized protein</fullName>
    </submittedName>
</protein>
<sequence>MAFDSHSQSDSQCLRKSHLLEAIRKGNKTKVKILLEKDDYNLIGISGEDSLLHVAICFKNLEIIKLLLSQGSTVTAEIFPRLDDNLDITKLLLQHARDINERDALGFTYLHKAIQCNLCEIVEILISKGADLNAKTNTKQTTMELAFSKKNDDIIRLLLKNGVDVSSQNGSRDTCLHHAIEAEKTGFAEMIIEEGADVNAFNKFRVTPLHLAVEKNNIDLVKILLKCKVNVNCKTVEKRSPLHIAAMNKFIEIAQLLLDNGSSIDSTDENLLTPLHMAVRAGSEVMVELLLDNHASVNVIGLRDETPLNIAIAYEHEEIAKMLISKGAVIDHGQNSDMLLHMAALNMNNNLVELLLKNGADLTVKYRDGRTALHLAASNKCFKIVELLLEKGMKTNDQTNDGDTALHIAARNKDYKTIRVLLKYGSNIDLKNNLGETALYLICENGMLDLVIELLNLKPSLEDNASVLHHAVSGSHKEYKQIILELICYGFSLDFLRNYEADQVFDFMAKSVCNGHSGIVEKLLCSGYSPNVTPDLLKDSENHKTLLHIAVIENQLQIAKSLISFGGDVNAIDDSGAIPIIYAIQNGNYEMTKLLLDSKTDVSTNLQLFFLSVKLANRSIIEELVSHVKDINAADEFGTTALHFAVWNGDEESVQLLFDKGAKCKSDNSLPLVLSMPEIQSRIENSCGVDAWEEFRKNIVTTPLHIAARNNNSDIVEVLVENGFRVDCKDGCGRTPLHLASLHWNTGVIDTLIEFNSDLHATDELGQSCLNYSNKNGQFSPDRMDHVYSFIYNVENSIGYDFEDQLLTSKLLIKYLARHHLDNVSLHEKLLMSCSEDLKKYYVSCVKEIDLMRGTSIVSNVSYYDFLTKNINALASYLKNPVFLQFLEDGSSTFPLYKNILHKRMRRAKERRVLLDEAEFYILKALCLPDLIVSKIMTYLNNTNLRCIKQAYELPLHQLEATKCKES</sequence>
<proteinExistence type="predicted"/>
<gene>
    <name evidence="1" type="ORF">QAD02_022967</name>
</gene>
<dbReference type="EMBL" id="CM056741">
    <property type="protein sequence ID" value="KAJ8687173.1"/>
    <property type="molecule type" value="Genomic_DNA"/>
</dbReference>
<evidence type="ECO:0000313" key="2">
    <source>
        <dbReference type="Proteomes" id="UP001239111"/>
    </source>
</evidence>
<name>A0ACC2PUK0_9HYME</name>
<organism evidence="1 2">
    <name type="scientific">Eretmocerus hayati</name>
    <dbReference type="NCBI Taxonomy" id="131215"/>
    <lineage>
        <taxon>Eukaryota</taxon>
        <taxon>Metazoa</taxon>
        <taxon>Ecdysozoa</taxon>
        <taxon>Arthropoda</taxon>
        <taxon>Hexapoda</taxon>
        <taxon>Insecta</taxon>
        <taxon>Pterygota</taxon>
        <taxon>Neoptera</taxon>
        <taxon>Endopterygota</taxon>
        <taxon>Hymenoptera</taxon>
        <taxon>Apocrita</taxon>
        <taxon>Proctotrupomorpha</taxon>
        <taxon>Chalcidoidea</taxon>
        <taxon>Aphelinidae</taxon>
        <taxon>Aphelininae</taxon>
        <taxon>Eretmocerus</taxon>
    </lineage>
</organism>
<accession>A0ACC2PUK0</accession>
<dbReference type="Proteomes" id="UP001239111">
    <property type="component" value="Chromosome 1"/>
</dbReference>